<dbReference type="EMBL" id="QWLV01000005">
    <property type="protein sequence ID" value="RHW17122.1"/>
    <property type="molecule type" value="Genomic_DNA"/>
</dbReference>
<comment type="caution">
    <text evidence="5">The sequence shown here is derived from an EMBL/GenBank/DDBJ whole genome shotgun (WGS) entry which is preliminary data.</text>
</comment>
<keyword evidence="2" id="KW-0238">DNA-binding</keyword>
<evidence type="ECO:0000256" key="1">
    <source>
        <dbReference type="ARBA" id="ARBA00023015"/>
    </source>
</evidence>
<organism evidence="5 6">
    <name type="scientific">Sphingomonas gilva</name>
    <dbReference type="NCBI Taxonomy" id="2305907"/>
    <lineage>
        <taxon>Bacteria</taxon>
        <taxon>Pseudomonadati</taxon>
        <taxon>Pseudomonadota</taxon>
        <taxon>Alphaproteobacteria</taxon>
        <taxon>Sphingomonadales</taxon>
        <taxon>Sphingomonadaceae</taxon>
        <taxon>Sphingomonas</taxon>
    </lineage>
</organism>
<dbReference type="GO" id="GO:0003677">
    <property type="term" value="F:DNA binding"/>
    <property type="evidence" value="ECO:0007669"/>
    <property type="project" value="UniProtKB-KW"/>
</dbReference>
<keyword evidence="3" id="KW-0804">Transcription</keyword>
<dbReference type="Pfam" id="PF12802">
    <property type="entry name" value="MarR_2"/>
    <property type="match status" value="1"/>
</dbReference>
<dbReference type="PRINTS" id="PR00598">
    <property type="entry name" value="HTHMARR"/>
</dbReference>
<dbReference type="InterPro" id="IPR000835">
    <property type="entry name" value="HTH_MarR-typ"/>
</dbReference>
<keyword evidence="1" id="KW-0805">Transcription regulation</keyword>
<dbReference type="PROSITE" id="PS01117">
    <property type="entry name" value="HTH_MARR_1"/>
    <property type="match status" value="1"/>
</dbReference>
<dbReference type="Gene3D" id="1.10.10.10">
    <property type="entry name" value="Winged helix-like DNA-binding domain superfamily/Winged helix DNA-binding domain"/>
    <property type="match status" value="1"/>
</dbReference>
<dbReference type="SMART" id="SM00347">
    <property type="entry name" value="HTH_MARR"/>
    <property type="match status" value="1"/>
</dbReference>
<dbReference type="GO" id="GO:0003700">
    <property type="term" value="F:DNA-binding transcription factor activity"/>
    <property type="evidence" value="ECO:0007669"/>
    <property type="project" value="InterPro"/>
</dbReference>
<keyword evidence="6" id="KW-1185">Reference proteome</keyword>
<accession>A0A396RPE4</accession>
<dbReference type="Proteomes" id="UP000266693">
    <property type="component" value="Unassembled WGS sequence"/>
</dbReference>
<dbReference type="PROSITE" id="PS50995">
    <property type="entry name" value="HTH_MARR_2"/>
    <property type="match status" value="1"/>
</dbReference>
<evidence type="ECO:0000313" key="6">
    <source>
        <dbReference type="Proteomes" id="UP000266693"/>
    </source>
</evidence>
<dbReference type="SUPFAM" id="SSF46785">
    <property type="entry name" value="Winged helix' DNA-binding domain"/>
    <property type="match status" value="1"/>
</dbReference>
<gene>
    <name evidence="5" type="ORF">D1610_11235</name>
</gene>
<evidence type="ECO:0000256" key="3">
    <source>
        <dbReference type="ARBA" id="ARBA00023163"/>
    </source>
</evidence>
<name>A0A396RPE4_9SPHN</name>
<dbReference type="AlphaFoldDB" id="A0A396RPE4"/>
<proteinExistence type="predicted"/>
<evidence type="ECO:0000313" key="5">
    <source>
        <dbReference type="EMBL" id="RHW17122.1"/>
    </source>
</evidence>
<evidence type="ECO:0000256" key="2">
    <source>
        <dbReference type="ARBA" id="ARBA00023125"/>
    </source>
</evidence>
<dbReference type="PANTHER" id="PTHR42756">
    <property type="entry name" value="TRANSCRIPTIONAL REGULATOR, MARR"/>
    <property type="match status" value="1"/>
</dbReference>
<dbReference type="InterPro" id="IPR036388">
    <property type="entry name" value="WH-like_DNA-bd_sf"/>
</dbReference>
<dbReference type="OrthoDB" id="582199at2"/>
<reference evidence="5 6" key="1">
    <citation type="submission" date="2018-08" db="EMBL/GenBank/DDBJ databases">
        <title>The multiple taxonomic identification of Sphingomonas gilva.</title>
        <authorList>
            <person name="Zhu D."/>
            <person name="Zheng S."/>
        </authorList>
    </citation>
    <scope>NUCLEOTIDE SEQUENCE [LARGE SCALE GENOMIC DNA]</scope>
    <source>
        <strain evidence="5 6">ZDH117</strain>
    </source>
</reference>
<sequence length="148" mass="16668">MSEPLGLLIADVSRLMRRRFDERARTIGLTRAQWRTLVVLSRNEGSNQGKLAELLDVEPITLCRMVDRLEEAGHVERRRDPADRRAWLIYLTDAARPLLADIRVIADELFEDALAGLDTAAREQLYAALSVIRANLSDTTELNEVANG</sequence>
<dbReference type="InterPro" id="IPR036390">
    <property type="entry name" value="WH_DNA-bd_sf"/>
</dbReference>
<dbReference type="PANTHER" id="PTHR42756:SF1">
    <property type="entry name" value="TRANSCRIPTIONAL REPRESSOR OF EMRAB OPERON"/>
    <property type="match status" value="1"/>
</dbReference>
<dbReference type="InterPro" id="IPR023187">
    <property type="entry name" value="Tscrpt_reg_MarR-type_CS"/>
</dbReference>
<feature type="domain" description="HTH marR-type" evidence="4">
    <location>
        <begin position="2"/>
        <end position="134"/>
    </location>
</feature>
<evidence type="ECO:0000259" key="4">
    <source>
        <dbReference type="PROSITE" id="PS50995"/>
    </source>
</evidence>
<protein>
    <submittedName>
        <fullName evidence="5">MarR family transcriptional regulator</fullName>
    </submittedName>
</protein>